<accession>A0A0F9WZN6</accession>
<dbReference type="EMBL" id="LAZR01000098">
    <property type="protein sequence ID" value="KKN91956.1"/>
    <property type="molecule type" value="Genomic_DNA"/>
</dbReference>
<name>A0A0F9WZN6_9ZZZZ</name>
<evidence type="ECO:0000313" key="1">
    <source>
        <dbReference type="EMBL" id="KKN91956.1"/>
    </source>
</evidence>
<reference evidence="1" key="1">
    <citation type="journal article" date="2015" name="Nature">
        <title>Complex archaea that bridge the gap between prokaryotes and eukaryotes.</title>
        <authorList>
            <person name="Spang A."/>
            <person name="Saw J.H."/>
            <person name="Jorgensen S.L."/>
            <person name="Zaremba-Niedzwiedzka K."/>
            <person name="Martijn J."/>
            <person name="Lind A.E."/>
            <person name="van Eijk R."/>
            <person name="Schleper C."/>
            <person name="Guy L."/>
            <person name="Ettema T.J."/>
        </authorList>
    </citation>
    <scope>NUCLEOTIDE SEQUENCE</scope>
</reference>
<comment type="caution">
    <text evidence="1">The sequence shown here is derived from an EMBL/GenBank/DDBJ whole genome shotgun (WGS) entry which is preliminary data.</text>
</comment>
<organism evidence="1">
    <name type="scientific">marine sediment metagenome</name>
    <dbReference type="NCBI Taxonomy" id="412755"/>
    <lineage>
        <taxon>unclassified sequences</taxon>
        <taxon>metagenomes</taxon>
        <taxon>ecological metagenomes</taxon>
    </lineage>
</organism>
<proteinExistence type="predicted"/>
<protein>
    <submittedName>
        <fullName evidence="1">Uncharacterized protein</fullName>
    </submittedName>
</protein>
<gene>
    <name evidence="1" type="ORF">LCGC14_0212370</name>
</gene>
<dbReference type="AlphaFoldDB" id="A0A0F9WZN6"/>
<sequence>MRPDNQEVRRVLFRCSNDTDERVGENDPSVAGHAIHVFECGGLFAEQLPGDGSLAVHNPHRLIVINDMDK</sequence>